<name>A0ACA9RQZ7_9GLOM</name>
<dbReference type="EMBL" id="CAJVQC010064563">
    <property type="protein sequence ID" value="CAG8804663.1"/>
    <property type="molecule type" value="Genomic_DNA"/>
</dbReference>
<gene>
    <name evidence="1" type="ORF">RPERSI_LOCUS21760</name>
</gene>
<comment type="caution">
    <text evidence="1">The sequence shown here is derived from an EMBL/GenBank/DDBJ whole genome shotgun (WGS) entry which is preliminary data.</text>
</comment>
<proteinExistence type="predicted"/>
<evidence type="ECO:0000313" key="2">
    <source>
        <dbReference type="Proteomes" id="UP000789920"/>
    </source>
</evidence>
<accession>A0ACA9RQZ7</accession>
<protein>
    <submittedName>
        <fullName evidence="1">7501_t:CDS:1</fullName>
    </submittedName>
</protein>
<keyword evidence="2" id="KW-1185">Reference proteome</keyword>
<reference evidence="1" key="1">
    <citation type="submission" date="2021-06" db="EMBL/GenBank/DDBJ databases">
        <authorList>
            <person name="Kallberg Y."/>
            <person name="Tangrot J."/>
            <person name="Rosling A."/>
        </authorList>
    </citation>
    <scope>NUCLEOTIDE SEQUENCE</scope>
    <source>
        <strain evidence="1">MA461A</strain>
    </source>
</reference>
<feature type="non-terminal residue" evidence="1">
    <location>
        <position position="1"/>
    </location>
</feature>
<organism evidence="1 2">
    <name type="scientific">Racocetra persica</name>
    <dbReference type="NCBI Taxonomy" id="160502"/>
    <lineage>
        <taxon>Eukaryota</taxon>
        <taxon>Fungi</taxon>
        <taxon>Fungi incertae sedis</taxon>
        <taxon>Mucoromycota</taxon>
        <taxon>Glomeromycotina</taxon>
        <taxon>Glomeromycetes</taxon>
        <taxon>Diversisporales</taxon>
        <taxon>Gigasporaceae</taxon>
        <taxon>Racocetra</taxon>
    </lineage>
</organism>
<dbReference type="Proteomes" id="UP000789920">
    <property type="component" value="Unassembled WGS sequence"/>
</dbReference>
<sequence>KLSANNENHNEFNNLKEESSELSQNEANEVASQEVSKDFLLPITSINRNKISKRRLLETLSIPHIAFEQAANIHDKKLDKMKKTIELSQQHNQKFVKTGCTCFINICWPLSAPGLSITKLSLIHYSYTLCLDNVHFINVYRQLPQNIIDKVGFYVKAVSDISQHTLRQLLQGEFKNQLFLDKDLANVIQYFRKGNITDLEKDPENDMSNLLKALRMFKEDNPT</sequence>
<evidence type="ECO:0000313" key="1">
    <source>
        <dbReference type="EMBL" id="CAG8804663.1"/>
    </source>
</evidence>